<keyword evidence="2" id="KW-1185">Reference proteome</keyword>
<evidence type="ECO:0000313" key="1">
    <source>
        <dbReference type="Ensembl" id="ENSOTSP00005067245.1"/>
    </source>
</evidence>
<dbReference type="Proteomes" id="UP000694402">
    <property type="component" value="Unassembled WGS sequence"/>
</dbReference>
<reference evidence="1" key="1">
    <citation type="submission" date="2025-08" db="UniProtKB">
        <authorList>
            <consortium name="Ensembl"/>
        </authorList>
    </citation>
    <scope>IDENTIFICATION</scope>
</reference>
<protein>
    <submittedName>
        <fullName evidence="1">Uncharacterized protein</fullName>
    </submittedName>
</protein>
<evidence type="ECO:0000313" key="2">
    <source>
        <dbReference type="Proteomes" id="UP000694402"/>
    </source>
</evidence>
<reference evidence="1" key="2">
    <citation type="submission" date="2025-09" db="UniProtKB">
        <authorList>
            <consortium name="Ensembl"/>
        </authorList>
    </citation>
    <scope>IDENTIFICATION</scope>
</reference>
<dbReference type="SUPFAM" id="SSF55154">
    <property type="entry name" value="CYTH-like phosphatases"/>
    <property type="match status" value="1"/>
</dbReference>
<sequence>SAQGFDLLQYKLGEKTEARLQEKGARCIEEVTIREHYYDTESFHLASQQTWLSKQGSQWRMIIGNNPYSSNNMPPEPESQAAGSGCPSTVWGEKLCVDRDETEGPKGCEDNPLSIPEIGQIQGQPCPPAPQYRDLINCLASRVVLGGPQHCVTPSLFRYGYSINMSIKLFPL</sequence>
<dbReference type="GeneTree" id="ENSGT00990000214244"/>
<dbReference type="AlphaFoldDB" id="A0A8C8M5N1"/>
<accession>A0A8C8M5N1</accession>
<proteinExistence type="predicted"/>
<name>A0A8C8M5N1_ONCTS</name>
<dbReference type="Ensembl" id="ENSOTST00005073013.2">
    <property type="protein sequence ID" value="ENSOTSP00005067245.1"/>
    <property type="gene ID" value="ENSOTSG00005032030.2"/>
</dbReference>
<dbReference type="InterPro" id="IPR033469">
    <property type="entry name" value="CYTH-like_dom_sf"/>
</dbReference>
<organism evidence="1 2">
    <name type="scientific">Oncorhynchus tshawytscha</name>
    <name type="common">Chinook salmon</name>
    <name type="synonym">Salmo tshawytscha</name>
    <dbReference type="NCBI Taxonomy" id="74940"/>
    <lineage>
        <taxon>Eukaryota</taxon>
        <taxon>Metazoa</taxon>
        <taxon>Chordata</taxon>
        <taxon>Craniata</taxon>
        <taxon>Vertebrata</taxon>
        <taxon>Euteleostomi</taxon>
        <taxon>Actinopterygii</taxon>
        <taxon>Neopterygii</taxon>
        <taxon>Teleostei</taxon>
        <taxon>Protacanthopterygii</taxon>
        <taxon>Salmoniformes</taxon>
        <taxon>Salmonidae</taxon>
        <taxon>Salmoninae</taxon>
        <taxon>Oncorhynchus</taxon>
    </lineage>
</organism>
<dbReference type="Gene3D" id="2.40.320.10">
    <property type="entry name" value="Hypothetical Protein Pfu-838710-001"/>
    <property type="match status" value="1"/>
</dbReference>